<sequence length="75" mass="8270">MEISSIQQTLTFLGINLLYALVTLLVSVFALVIIDKYVFTKIDFIEEIKKGNIAASIFQSTILIFIGLVVAVSMS</sequence>
<evidence type="ECO:0000256" key="5">
    <source>
        <dbReference type="ARBA" id="ARBA00022989"/>
    </source>
</evidence>
<protein>
    <submittedName>
        <fullName evidence="8">DUF350 domain-containing protein</fullName>
    </submittedName>
</protein>
<evidence type="ECO:0000256" key="3">
    <source>
        <dbReference type="ARBA" id="ARBA00022475"/>
    </source>
</evidence>
<name>A0A545U7C7_9GAMM</name>
<dbReference type="GO" id="GO:0005886">
    <property type="term" value="C:plasma membrane"/>
    <property type="evidence" value="ECO:0007669"/>
    <property type="project" value="UniProtKB-SubCell"/>
</dbReference>
<comment type="similarity">
    <text evidence="2">Belongs to the UPF0719 family.</text>
</comment>
<proteinExistence type="inferred from homology"/>
<organism evidence="8 9">
    <name type="scientific">Aliikangiella coralliicola</name>
    <dbReference type="NCBI Taxonomy" id="2592383"/>
    <lineage>
        <taxon>Bacteria</taxon>
        <taxon>Pseudomonadati</taxon>
        <taxon>Pseudomonadota</taxon>
        <taxon>Gammaproteobacteria</taxon>
        <taxon>Oceanospirillales</taxon>
        <taxon>Pleioneaceae</taxon>
        <taxon>Aliikangiella</taxon>
    </lineage>
</organism>
<keyword evidence="3" id="KW-1003">Cell membrane</keyword>
<evidence type="ECO:0000256" key="1">
    <source>
        <dbReference type="ARBA" id="ARBA00004651"/>
    </source>
</evidence>
<gene>
    <name evidence="8" type="ORF">FLL46_19555</name>
</gene>
<evidence type="ECO:0000256" key="4">
    <source>
        <dbReference type="ARBA" id="ARBA00022692"/>
    </source>
</evidence>
<keyword evidence="5 7" id="KW-1133">Transmembrane helix</keyword>
<evidence type="ECO:0000256" key="2">
    <source>
        <dbReference type="ARBA" id="ARBA00005779"/>
    </source>
</evidence>
<keyword evidence="9" id="KW-1185">Reference proteome</keyword>
<reference evidence="8 9" key="1">
    <citation type="submission" date="2019-07" db="EMBL/GenBank/DDBJ databases">
        <title>Draft genome for Aliikangiella sp. M105.</title>
        <authorList>
            <person name="Wang G."/>
        </authorList>
    </citation>
    <scope>NUCLEOTIDE SEQUENCE [LARGE SCALE GENOMIC DNA]</scope>
    <source>
        <strain evidence="8 9">M105</strain>
    </source>
</reference>
<feature type="transmembrane region" description="Helical" evidence="7">
    <location>
        <begin position="53"/>
        <end position="72"/>
    </location>
</feature>
<dbReference type="RefSeq" id="WP_142933041.1">
    <property type="nucleotide sequence ID" value="NZ_ML660168.1"/>
</dbReference>
<feature type="transmembrane region" description="Helical" evidence="7">
    <location>
        <begin position="12"/>
        <end position="33"/>
    </location>
</feature>
<keyword evidence="6 7" id="KW-0472">Membrane</keyword>
<dbReference type="AlphaFoldDB" id="A0A545U7C7"/>
<dbReference type="InterPro" id="IPR007140">
    <property type="entry name" value="DUF350"/>
</dbReference>
<accession>A0A545U7C7</accession>
<dbReference type="Pfam" id="PF03994">
    <property type="entry name" value="DUF350"/>
    <property type="match status" value="1"/>
</dbReference>
<comment type="caution">
    <text evidence="8">The sequence shown here is derived from an EMBL/GenBank/DDBJ whole genome shotgun (WGS) entry which is preliminary data.</text>
</comment>
<dbReference type="EMBL" id="VIKS01000012">
    <property type="protein sequence ID" value="TQV85364.1"/>
    <property type="molecule type" value="Genomic_DNA"/>
</dbReference>
<keyword evidence="4 7" id="KW-0812">Transmembrane</keyword>
<evidence type="ECO:0000256" key="6">
    <source>
        <dbReference type="ARBA" id="ARBA00023136"/>
    </source>
</evidence>
<evidence type="ECO:0000256" key="7">
    <source>
        <dbReference type="SAM" id="Phobius"/>
    </source>
</evidence>
<dbReference type="Proteomes" id="UP000315439">
    <property type="component" value="Unassembled WGS sequence"/>
</dbReference>
<comment type="subcellular location">
    <subcellularLocation>
        <location evidence="1">Cell membrane</location>
        <topology evidence="1">Multi-pass membrane protein</topology>
    </subcellularLocation>
</comment>
<evidence type="ECO:0000313" key="8">
    <source>
        <dbReference type="EMBL" id="TQV85364.1"/>
    </source>
</evidence>
<evidence type="ECO:0000313" key="9">
    <source>
        <dbReference type="Proteomes" id="UP000315439"/>
    </source>
</evidence>
<dbReference type="OrthoDB" id="5966613at2"/>